<evidence type="ECO:0000256" key="10">
    <source>
        <dbReference type="ARBA" id="ARBA00025320"/>
    </source>
</evidence>
<dbReference type="AlphaFoldDB" id="A0A7Z7YXE1"/>
<keyword evidence="4" id="KW-0813">Transport</keyword>
<feature type="transmembrane region" description="Helical" evidence="13">
    <location>
        <begin position="113"/>
        <end position="133"/>
    </location>
</feature>
<dbReference type="Proteomes" id="UP000291949">
    <property type="component" value="Unassembled WGS sequence"/>
</dbReference>
<dbReference type="Gene3D" id="1.10.3470.10">
    <property type="entry name" value="ABC transporter involved in vitamin B12 uptake, BtuC"/>
    <property type="match status" value="1"/>
</dbReference>
<reference evidence="16 17" key="1">
    <citation type="journal article" date="2019" name="Sci. Transl. Med.">
        <title>Quorum sensing between bacterial species on the skin protects against epidermal injury in atopic dermatitis.</title>
        <authorList>
            <person name="Williams M.R."/>
        </authorList>
    </citation>
    <scope>NUCLEOTIDE SEQUENCE [LARGE SCALE GENOMIC DNA]</scope>
    <source>
        <strain evidence="16 17">H8</strain>
    </source>
</reference>
<evidence type="ECO:0000256" key="1">
    <source>
        <dbReference type="ARBA" id="ARBA00004651"/>
    </source>
</evidence>
<feature type="transmembrane region" description="Helical" evidence="13">
    <location>
        <begin position="60"/>
        <end position="81"/>
    </location>
</feature>
<comment type="function">
    <text evidence="10">Part of the binding-protein-dependent transport system for heme-iron. Responsible for the translocation of the substrate across the membrane.</text>
</comment>
<evidence type="ECO:0000256" key="13">
    <source>
        <dbReference type="SAM" id="Phobius"/>
    </source>
</evidence>
<keyword evidence="6 13" id="KW-0812">Transmembrane</keyword>
<dbReference type="InterPro" id="IPR037294">
    <property type="entry name" value="ABC_BtuC-like"/>
</dbReference>
<evidence type="ECO:0000313" key="15">
    <source>
        <dbReference type="EMBL" id="NMK96709.1"/>
    </source>
</evidence>
<evidence type="ECO:0000256" key="11">
    <source>
        <dbReference type="ARBA" id="ARBA00031149"/>
    </source>
</evidence>
<dbReference type="Pfam" id="PF01032">
    <property type="entry name" value="FecCD"/>
    <property type="match status" value="1"/>
</dbReference>
<dbReference type="GO" id="GO:0033214">
    <property type="term" value="P:siderophore-iron import into cell"/>
    <property type="evidence" value="ECO:0007669"/>
    <property type="project" value="TreeGrafter"/>
</dbReference>
<keyword evidence="9 13" id="KW-0472">Membrane</keyword>
<feature type="transmembrane region" description="Helical" evidence="13">
    <location>
        <begin position="9"/>
        <end position="32"/>
    </location>
</feature>
<dbReference type="EMBL" id="JABBLX010000001">
    <property type="protein sequence ID" value="NMK96709.1"/>
    <property type="molecule type" value="Genomic_DNA"/>
</dbReference>
<reference evidence="18 19" key="2">
    <citation type="submission" date="2020-04" db="EMBL/GenBank/DDBJ databases">
        <title>The Epidemiology and Molecular Characteristics of Linezolid-Resistant Staphylococcus capitis in Huashan Hospital, Shanghai.</title>
        <authorList>
            <person name="Ding L."/>
            <person name="Li P."/>
            <person name="Yang Y."/>
            <person name="Lin D."/>
            <person name="Xu X."/>
        </authorList>
    </citation>
    <scope>NUCLEOTIDE SEQUENCE [LARGE SCALE GENOMIC DNA]</scope>
    <source>
        <strain evidence="15 19">12-86</strain>
        <strain evidence="14 18">17-84</strain>
    </source>
</reference>
<feature type="transmembrane region" description="Helical" evidence="13">
    <location>
        <begin position="145"/>
        <end position="164"/>
    </location>
</feature>
<comment type="similarity">
    <text evidence="2">Belongs to the binding-protein-dependent transport system permease family. FecCD subfamily.</text>
</comment>
<dbReference type="Proteomes" id="UP000538955">
    <property type="component" value="Unassembled WGS sequence"/>
</dbReference>
<evidence type="ECO:0000313" key="14">
    <source>
        <dbReference type="EMBL" id="NMK54316.1"/>
    </source>
</evidence>
<evidence type="ECO:0000256" key="12">
    <source>
        <dbReference type="ARBA" id="ARBA00031465"/>
    </source>
</evidence>
<dbReference type="Proteomes" id="UP000550736">
    <property type="component" value="Unassembled WGS sequence"/>
</dbReference>
<evidence type="ECO:0000313" key="16">
    <source>
        <dbReference type="EMBL" id="TBW77988.1"/>
    </source>
</evidence>
<dbReference type="EMBL" id="JABBMI010000058">
    <property type="protein sequence ID" value="NMK54316.1"/>
    <property type="molecule type" value="Genomic_DNA"/>
</dbReference>
<protein>
    <recommendedName>
        <fullName evidence="3">Probable heme-iron transport system permease protein IsdF</fullName>
    </recommendedName>
    <alternativeName>
        <fullName evidence="12">Iron-regulated surface determinant protein F</fullName>
    </alternativeName>
    <alternativeName>
        <fullName evidence="11">Staphylococcal iron-regulated protein G</fullName>
    </alternativeName>
</protein>
<comment type="caution">
    <text evidence="16">The sequence shown here is derived from an EMBL/GenBank/DDBJ whole genome shotgun (WGS) entry which is preliminary data.</text>
</comment>
<proteinExistence type="inferred from homology"/>
<evidence type="ECO:0000256" key="5">
    <source>
        <dbReference type="ARBA" id="ARBA00022475"/>
    </source>
</evidence>
<dbReference type="SUPFAM" id="SSF81345">
    <property type="entry name" value="ABC transporter involved in vitamin B12 uptake, BtuC"/>
    <property type="match status" value="1"/>
</dbReference>
<keyword evidence="18" id="KW-1185">Reference proteome</keyword>
<feature type="transmembrane region" description="Helical" evidence="13">
    <location>
        <begin position="184"/>
        <end position="205"/>
    </location>
</feature>
<evidence type="ECO:0000256" key="7">
    <source>
        <dbReference type="ARBA" id="ARBA00022989"/>
    </source>
</evidence>
<dbReference type="EMBL" id="SCHC01000001">
    <property type="protein sequence ID" value="TBW77988.1"/>
    <property type="molecule type" value="Genomic_DNA"/>
</dbReference>
<evidence type="ECO:0000313" key="18">
    <source>
        <dbReference type="Proteomes" id="UP000538955"/>
    </source>
</evidence>
<comment type="subcellular location">
    <subcellularLocation>
        <location evidence="1">Cell membrane</location>
        <topology evidence="1">Multi-pass membrane protein</topology>
    </subcellularLocation>
</comment>
<dbReference type="PANTHER" id="PTHR30472:SF21">
    <property type="entry name" value="HEME-IRON TRANSPORT SYSTEM PERMEASE PROTEIN ISDF-RELATED"/>
    <property type="match status" value="1"/>
</dbReference>
<dbReference type="RefSeq" id="WP_037582579.1">
    <property type="nucleotide sequence ID" value="NZ_AP014956.1"/>
</dbReference>
<evidence type="ECO:0000256" key="9">
    <source>
        <dbReference type="ARBA" id="ARBA00023136"/>
    </source>
</evidence>
<dbReference type="PANTHER" id="PTHR30472">
    <property type="entry name" value="FERRIC ENTEROBACTIN TRANSPORT SYSTEM PERMEASE PROTEIN"/>
    <property type="match status" value="1"/>
</dbReference>
<feature type="transmembrane region" description="Helical" evidence="13">
    <location>
        <begin position="225"/>
        <end position="255"/>
    </location>
</feature>
<keyword evidence="5" id="KW-1003">Cell membrane</keyword>
<sequence>MLQHYSKLLFLISIILLCVTVYVSFIVGTIPISLKDILTQFTTGHVSNVDTIIDLRLPRIIIALCVGAMLSVSGALLQAVLQNPLAEAQLLGVSSGALVMRMILILVTPQLFFVIPLLSFLGGMIPFLLLFLLSVKFKFQPTRMILIGVAMYAMLTGVLDLFAQNPFLKIPQGLTMKTWNDVKIIGISASIGLVITMLLTSKVNLLALEDKQANNLGFHITKYRLIIGGVAVFLASASSAIVGPLAFVGLIIPHIVRKLIGSNYKEVIPLSIILGGWFVVTTDLLGRTLHPPLEIPANVIMMLIGGPILIYLICKGAVNDAS</sequence>
<evidence type="ECO:0000256" key="4">
    <source>
        <dbReference type="ARBA" id="ARBA00022448"/>
    </source>
</evidence>
<evidence type="ECO:0000256" key="3">
    <source>
        <dbReference type="ARBA" id="ARBA00018524"/>
    </source>
</evidence>
<keyword evidence="8" id="KW-0408">Iron</keyword>
<evidence type="ECO:0000256" key="8">
    <source>
        <dbReference type="ARBA" id="ARBA00023004"/>
    </source>
</evidence>
<evidence type="ECO:0000256" key="6">
    <source>
        <dbReference type="ARBA" id="ARBA00022692"/>
    </source>
</evidence>
<evidence type="ECO:0000313" key="19">
    <source>
        <dbReference type="Proteomes" id="UP000550736"/>
    </source>
</evidence>
<gene>
    <name evidence="16" type="ORF">EQ811_02670</name>
    <name evidence="15" type="ORF">HHM13_01155</name>
    <name evidence="14" type="ORF">HHM24_06035</name>
</gene>
<dbReference type="CDD" id="cd06550">
    <property type="entry name" value="TM_ABC_iron-siderophores_like"/>
    <property type="match status" value="1"/>
</dbReference>
<keyword evidence="7 13" id="KW-1133">Transmembrane helix</keyword>
<evidence type="ECO:0000256" key="2">
    <source>
        <dbReference type="ARBA" id="ARBA00007935"/>
    </source>
</evidence>
<dbReference type="GO" id="GO:0005886">
    <property type="term" value="C:plasma membrane"/>
    <property type="evidence" value="ECO:0007669"/>
    <property type="project" value="UniProtKB-SubCell"/>
</dbReference>
<accession>A0A7Z7YXE1</accession>
<dbReference type="InterPro" id="IPR000522">
    <property type="entry name" value="ABC_transptr_permease_BtuC"/>
</dbReference>
<feature type="transmembrane region" description="Helical" evidence="13">
    <location>
        <begin position="297"/>
        <end position="318"/>
    </location>
</feature>
<evidence type="ECO:0000313" key="17">
    <source>
        <dbReference type="Proteomes" id="UP000291949"/>
    </source>
</evidence>
<organism evidence="16 17">
    <name type="scientific">Staphylococcus capitis</name>
    <dbReference type="NCBI Taxonomy" id="29388"/>
    <lineage>
        <taxon>Bacteria</taxon>
        <taxon>Bacillati</taxon>
        <taxon>Bacillota</taxon>
        <taxon>Bacilli</taxon>
        <taxon>Bacillales</taxon>
        <taxon>Staphylococcaceae</taxon>
        <taxon>Staphylococcus</taxon>
    </lineage>
</organism>
<dbReference type="GO" id="GO:0022857">
    <property type="term" value="F:transmembrane transporter activity"/>
    <property type="evidence" value="ECO:0007669"/>
    <property type="project" value="InterPro"/>
</dbReference>
<name>A0A7Z7YXE1_STACP</name>